<reference evidence="1 2" key="1">
    <citation type="submission" date="2019-06" db="EMBL/GenBank/DDBJ databases">
        <title>Draft genomes of female and male turbot (Scophthalmus maximus).</title>
        <authorList>
            <person name="Xu H."/>
            <person name="Xu X.-W."/>
            <person name="Shao C."/>
            <person name="Chen S."/>
        </authorList>
    </citation>
    <scope>NUCLEOTIDE SEQUENCE [LARGE SCALE GENOMIC DNA]</scope>
    <source>
        <strain evidence="1">Ysfricsl-2016a</strain>
        <tissue evidence="1">Blood</tissue>
    </source>
</reference>
<name>A0A6A4TR25_SCOMX</name>
<dbReference type="EMBL" id="VEVO01000002">
    <property type="protein sequence ID" value="KAF0045684.1"/>
    <property type="molecule type" value="Genomic_DNA"/>
</dbReference>
<proteinExistence type="predicted"/>
<sequence length="192" mass="20471">MCSASKSPWPRSEMCSAKSGHNTLPLLWLISLRMNESAQGNHGRTLRKRSSFSEELGCALAHTRHCDSFPSLAAAAVVAAAAGAVTSEKAKVYEAKTVAVKCDGDVCVMGSLNLSDIQPSTSCLRLSSGALIGLLYVRLIVGERGSGPPWRVPPPDGHVDERDPCIYRELLRAKPTLNNGTRDPITAAATDQ</sequence>
<evidence type="ECO:0000313" key="1">
    <source>
        <dbReference type="EMBL" id="KAF0045684.1"/>
    </source>
</evidence>
<evidence type="ECO:0000313" key="2">
    <source>
        <dbReference type="Proteomes" id="UP000438429"/>
    </source>
</evidence>
<accession>A0A6A4TR25</accession>
<organism evidence="1 2">
    <name type="scientific">Scophthalmus maximus</name>
    <name type="common">Turbot</name>
    <name type="synonym">Psetta maxima</name>
    <dbReference type="NCBI Taxonomy" id="52904"/>
    <lineage>
        <taxon>Eukaryota</taxon>
        <taxon>Metazoa</taxon>
        <taxon>Chordata</taxon>
        <taxon>Craniata</taxon>
        <taxon>Vertebrata</taxon>
        <taxon>Euteleostomi</taxon>
        <taxon>Actinopterygii</taxon>
        <taxon>Neopterygii</taxon>
        <taxon>Teleostei</taxon>
        <taxon>Neoteleostei</taxon>
        <taxon>Acanthomorphata</taxon>
        <taxon>Carangaria</taxon>
        <taxon>Pleuronectiformes</taxon>
        <taxon>Pleuronectoidei</taxon>
        <taxon>Scophthalmidae</taxon>
        <taxon>Scophthalmus</taxon>
    </lineage>
</organism>
<dbReference type="Proteomes" id="UP000438429">
    <property type="component" value="Unassembled WGS sequence"/>
</dbReference>
<comment type="caution">
    <text evidence="1">The sequence shown here is derived from an EMBL/GenBank/DDBJ whole genome shotgun (WGS) entry which is preliminary data.</text>
</comment>
<dbReference type="AlphaFoldDB" id="A0A6A4TR25"/>
<gene>
    <name evidence="1" type="ORF">F2P81_002213</name>
</gene>
<protein>
    <submittedName>
        <fullName evidence="1">Uncharacterized protein</fullName>
    </submittedName>
</protein>